<evidence type="ECO:0000313" key="2">
    <source>
        <dbReference type="Proteomes" id="UP000323000"/>
    </source>
</evidence>
<keyword evidence="2" id="KW-1185">Reference proteome</keyword>
<protein>
    <submittedName>
        <fullName evidence="1">Uncharacterized protein</fullName>
    </submittedName>
</protein>
<organism evidence="1 2">
    <name type="scientific">Acer yangbiense</name>
    <dbReference type="NCBI Taxonomy" id="1000413"/>
    <lineage>
        <taxon>Eukaryota</taxon>
        <taxon>Viridiplantae</taxon>
        <taxon>Streptophyta</taxon>
        <taxon>Embryophyta</taxon>
        <taxon>Tracheophyta</taxon>
        <taxon>Spermatophyta</taxon>
        <taxon>Magnoliopsida</taxon>
        <taxon>eudicotyledons</taxon>
        <taxon>Gunneridae</taxon>
        <taxon>Pentapetalae</taxon>
        <taxon>rosids</taxon>
        <taxon>malvids</taxon>
        <taxon>Sapindales</taxon>
        <taxon>Sapindaceae</taxon>
        <taxon>Hippocastanoideae</taxon>
        <taxon>Acereae</taxon>
        <taxon>Acer</taxon>
    </lineage>
</organism>
<name>A0A5C7IJ92_9ROSI</name>
<sequence>MEKTKIGKGFEGKKNVDEVVEKLKAKGIEKRQSCNRHASMNLNVRTQNVALQVSSLNRNWLQQKLNVKPFQIGFAKPI</sequence>
<dbReference type="Proteomes" id="UP000323000">
    <property type="component" value="Chromosome 2"/>
</dbReference>
<gene>
    <name evidence="1" type="ORF">EZV62_003657</name>
</gene>
<comment type="caution">
    <text evidence="1">The sequence shown here is derived from an EMBL/GenBank/DDBJ whole genome shotgun (WGS) entry which is preliminary data.</text>
</comment>
<proteinExistence type="predicted"/>
<reference evidence="2" key="1">
    <citation type="journal article" date="2019" name="Gigascience">
        <title>De novo genome assembly of the endangered Acer yangbiense, a plant species with extremely small populations endemic to Yunnan Province, China.</title>
        <authorList>
            <person name="Yang J."/>
            <person name="Wariss H.M."/>
            <person name="Tao L."/>
            <person name="Zhang R."/>
            <person name="Yun Q."/>
            <person name="Hollingsworth P."/>
            <person name="Dao Z."/>
            <person name="Luo G."/>
            <person name="Guo H."/>
            <person name="Ma Y."/>
            <person name="Sun W."/>
        </authorList>
    </citation>
    <scope>NUCLEOTIDE SEQUENCE [LARGE SCALE GENOMIC DNA]</scope>
    <source>
        <strain evidence="2">cv. Malutang</strain>
    </source>
</reference>
<evidence type="ECO:0000313" key="1">
    <source>
        <dbReference type="EMBL" id="TXG68722.1"/>
    </source>
</evidence>
<dbReference type="AlphaFoldDB" id="A0A5C7IJ92"/>
<accession>A0A5C7IJ92</accession>
<dbReference type="EMBL" id="VAHF01000002">
    <property type="protein sequence ID" value="TXG68722.1"/>
    <property type="molecule type" value="Genomic_DNA"/>
</dbReference>